<evidence type="ECO:0000313" key="2">
    <source>
        <dbReference type="Proteomes" id="UP001149079"/>
    </source>
</evidence>
<dbReference type="EMBL" id="JAPQKL010000002">
    <property type="protein sequence ID" value="KAJ5142454.1"/>
    <property type="molecule type" value="Genomic_DNA"/>
</dbReference>
<name>A0A9W9L8I6_9EURO</name>
<gene>
    <name evidence="1" type="ORF">N7515_001241</name>
</gene>
<reference evidence="1" key="2">
    <citation type="journal article" date="2023" name="IMA Fungus">
        <title>Comparative genomic study of the Penicillium genus elucidates a diverse pangenome and 15 lateral gene transfer events.</title>
        <authorList>
            <person name="Petersen C."/>
            <person name="Sorensen T."/>
            <person name="Nielsen M.R."/>
            <person name="Sondergaard T.E."/>
            <person name="Sorensen J.L."/>
            <person name="Fitzpatrick D.A."/>
            <person name="Frisvad J.C."/>
            <person name="Nielsen K.L."/>
        </authorList>
    </citation>
    <scope>NUCLEOTIDE SEQUENCE</scope>
    <source>
        <strain evidence="1">IBT 22155</strain>
    </source>
</reference>
<accession>A0A9W9L8I6</accession>
<proteinExistence type="predicted"/>
<dbReference type="Proteomes" id="UP001149079">
    <property type="component" value="Unassembled WGS sequence"/>
</dbReference>
<keyword evidence="2" id="KW-1185">Reference proteome</keyword>
<dbReference type="GeneID" id="81401155"/>
<dbReference type="AlphaFoldDB" id="A0A9W9L8I6"/>
<protein>
    <submittedName>
        <fullName evidence="1">Uncharacterized protein</fullName>
    </submittedName>
</protein>
<evidence type="ECO:0000313" key="1">
    <source>
        <dbReference type="EMBL" id="KAJ5142454.1"/>
    </source>
</evidence>
<sequence>MALIIDSKSGSPLSLPPLLSPRSPLSEEQIYTAQRTVDLVSQGWQPVGRTDIYDLLEVALGKDQINLL</sequence>
<reference evidence="1" key="1">
    <citation type="submission" date="2022-11" db="EMBL/GenBank/DDBJ databases">
        <authorList>
            <person name="Petersen C."/>
        </authorList>
    </citation>
    <scope>NUCLEOTIDE SEQUENCE</scope>
    <source>
        <strain evidence="1">IBT 22155</strain>
    </source>
</reference>
<comment type="caution">
    <text evidence="1">The sequence shown here is derived from an EMBL/GenBank/DDBJ whole genome shotgun (WGS) entry which is preliminary data.</text>
</comment>
<organism evidence="1 2">
    <name type="scientific">Penicillium bovifimosum</name>
    <dbReference type="NCBI Taxonomy" id="126998"/>
    <lineage>
        <taxon>Eukaryota</taxon>
        <taxon>Fungi</taxon>
        <taxon>Dikarya</taxon>
        <taxon>Ascomycota</taxon>
        <taxon>Pezizomycotina</taxon>
        <taxon>Eurotiomycetes</taxon>
        <taxon>Eurotiomycetidae</taxon>
        <taxon>Eurotiales</taxon>
        <taxon>Aspergillaceae</taxon>
        <taxon>Penicillium</taxon>
    </lineage>
</organism>
<dbReference type="RefSeq" id="XP_056524098.1">
    <property type="nucleotide sequence ID" value="XM_056661985.1"/>
</dbReference>